<dbReference type="InterPro" id="IPR029058">
    <property type="entry name" value="AB_hydrolase_fold"/>
</dbReference>
<dbReference type="EMBL" id="JAVDVQ010000012">
    <property type="protein sequence ID" value="MDR7083622.1"/>
    <property type="molecule type" value="Genomic_DNA"/>
</dbReference>
<accession>A0ABU1UEK1</accession>
<reference evidence="1 2" key="1">
    <citation type="submission" date="2023-07" db="EMBL/GenBank/DDBJ databases">
        <title>Sorghum-associated microbial communities from plants grown in Nebraska, USA.</title>
        <authorList>
            <person name="Schachtman D."/>
        </authorList>
    </citation>
    <scope>NUCLEOTIDE SEQUENCE [LARGE SCALE GENOMIC DNA]</scope>
    <source>
        <strain evidence="1 2">BE167</strain>
    </source>
</reference>
<comment type="caution">
    <text evidence="1">The sequence shown here is derived from an EMBL/GenBank/DDBJ whole genome shotgun (WGS) entry which is preliminary data.</text>
</comment>
<name>A0ABU1UEK1_9MICC</name>
<evidence type="ECO:0000313" key="2">
    <source>
        <dbReference type="Proteomes" id="UP001252243"/>
    </source>
</evidence>
<organism evidence="1 2">
    <name type="scientific">Arthrobacter ginsengisoli</name>
    <dbReference type="NCBI Taxonomy" id="1356565"/>
    <lineage>
        <taxon>Bacteria</taxon>
        <taxon>Bacillati</taxon>
        <taxon>Actinomycetota</taxon>
        <taxon>Actinomycetes</taxon>
        <taxon>Micrococcales</taxon>
        <taxon>Micrococcaceae</taxon>
        <taxon>Arthrobacter</taxon>
    </lineage>
</organism>
<dbReference type="Gene3D" id="3.40.50.1820">
    <property type="entry name" value="alpha/beta hydrolase"/>
    <property type="match status" value="1"/>
</dbReference>
<sequence>MVAPEDPGGNVPPTLEAVLHDGTAIPVAVQGAGRSVLLPVRIEPYPPSEAETMRRWGADPELGPNLVAGLCRSHRVISADYERHRMAHPAPDTLTPANVAADLLAIADAAGADTFAYYGYSWLALAGLQLAVRTDRLWALAMGGFPPLDGPYQSMLSVTRSAHRMASEAAAQRQPADVGVDGAGIDVSEIEPGDWDAFPVQTSEAQTRQFVTLYEALQAFDDAQVTLPPRLARLAFAGSADRIDYGPAWDNVQVMIGESLAAHERELTAAGWDVRVLPGLDHIGAMNSSIVLPLLQGWLRNV</sequence>
<protein>
    <submittedName>
        <fullName evidence="1">Pimeloyl-ACP methyl ester carboxylesterase</fullName>
    </submittedName>
</protein>
<evidence type="ECO:0000313" key="1">
    <source>
        <dbReference type="EMBL" id="MDR7083622.1"/>
    </source>
</evidence>
<dbReference type="SUPFAM" id="SSF53474">
    <property type="entry name" value="alpha/beta-Hydrolases"/>
    <property type="match status" value="1"/>
</dbReference>
<gene>
    <name evidence="1" type="ORF">J2X01_002917</name>
</gene>
<dbReference type="Proteomes" id="UP001252243">
    <property type="component" value="Unassembled WGS sequence"/>
</dbReference>
<keyword evidence="2" id="KW-1185">Reference proteome</keyword>
<dbReference type="RefSeq" id="WP_310058665.1">
    <property type="nucleotide sequence ID" value="NZ_JAVDVQ010000012.1"/>
</dbReference>
<proteinExistence type="predicted"/>